<dbReference type="GO" id="GO:0008168">
    <property type="term" value="F:methyltransferase activity"/>
    <property type="evidence" value="ECO:0007669"/>
    <property type="project" value="InterPro"/>
</dbReference>
<sequence length="642" mass="71680">MMFRPRCSMPFRALSRIQSVSFSSSSSLASQHLNAPLDIDPTFKALLKDVDMSLLRHKSRHHHADETGSKLRELEVYPDQALEGEETLLDEEGNDSRTTRKSPAAHFGSQSVGAVVLPHELQNSVQSLISESDKRMLRNDAKRLFLDEESGADEDWDATYDVEYRSRKQAAHHSERDGTAFASIALPAHYSAIYAVLDHARLRLGSNWNVETVLDWGAGTGSGLWAAAHVFQKGASEDRSALESRSIADSTIANYVGVDKREGLLSIGKRLIQAVGHNQINVSWQRAIHNEDKVLRVDGGNTLALSAFLLSSLSTPLQRKAVVKELWESGAEVIILIDHNTRLGFQGINEAREYLLNMGSREVEDPNMKAEIKGCHVVAPCPHDGACPLYHSNTSKLVCGFSQRLQRPDFVRKTKHSGTGHEDIGYSYVVIRRGSRPVRSDTKVGRLGEVGKRELQKLQSKAPVVDLQLHDESLETHPLTSEEPTGTAHSRPTSSSSQQDGPENLDDALRLEAYHWPRLVFPPMKRSGHIILDCCTPEGKIMRLTVPKSQGKQPYYDARKSDWGDIFPHDPKNSPQVRYQPTYAWREGGSTTAKRGMKSPLEPTTSYTHLANELKEKKKSMRRERRRSSQKLVEPTLSSLTP</sequence>
<dbReference type="GO" id="GO:0005763">
    <property type="term" value="C:mitochondrial small ribosomal subunit"/>
    <property type="evidence" value="ECO:0007669"/>
    <property type="project" value="TreeGrafter"/>
</dbReference>
<feature type="compositionally biased region" description="Basic residues" evidence="8">
    <location>
        <begin position="617"/>
        <end position="629"/>
    </location>
</feature>
<feature type="region of interest" description="Disordered" evidence="8">
    <location>
        <begin position="586"/>
        <end position="642"/>
    </location>
</feature>
<organism evidence="9 10">
    <name type="scientific">Bondarzewia mesenterica</name>
    <dbReference type="NCBI Taxonomy" id="1095465"/>
    <lineage>
        <taxon>Eukaryota</taxon>
        <taxon>Fungi</taxon>
        <taxon>Dikarya</taxon>
        <taxon>Basidiomycota</taxon>
        <taxon>Agaricomycotina</taxon>
        <taxon>Agaricomycetes</taxon>
        <taxon>Russulales</taxon>
        <taxon>Bondarzewiaceae</taxon>
        <taxon>Bondarzewia</taxon>
    </lineage>
</organism>
<dbReference type="Pfam" id="PF09243">
    <property type="entry name" value="Rsm22"/>
    <property type="match status" value="1"/>
</dbReference>
<feature type="region of interest" description="Disordered" evidence="8">
    <location>
        <begin position="477"/>
        <end position="504"/>
    </location>
</feature>
<comment type="function">
    <text evidence="7">Mitochondrial ribosome (mitoribosome) assembly factor. Binds at the interface of the head and body domains of the mitochondrial small ribosomal subunit (mt-SSU), occluding the mRNA channel and preventing compaction of the head domain towards the body. Probable inactive methyltransferase: retains the characteristic folding and ability to bind S-adenosyl-L-methionine, but it probably lost its methyltransferase activity.</text>
</comment>
<evidence type="ECO:0000256" key="7">
    <source>
        <dbReference type="ARBA" id="ARBA00045681"/>
    </source>
</evidence>
<dbReference type="InterPro" id="IPR015324">
    <property type="entry name" value="Ribosomal_Rsm22-like"/>
</dbReference>
<dbReference type="InterPro" id="IPR016522">
    <property type="entry name" value="RSM22_mit_bud"/>
</dbReference>
<dbReference type="EMBL" id="SGPL01000038">
    <property type="protein sequence ID" value="THH19690.1"/>
    <property type="molecule type" value="Genomic_DNA"/>
</dbReference>
<evidence type="ECO:0000313" key="10">
    <source>
        <dbReference type="Proteomes" id="UP000310158"/>
    </source>
</evidence>
<keyword evidence="4" id="KW-0408">Iron</keyword>
<dbReference type="SUPFAM" id="SSF53335">
    <property type="entry name" value="S-adenosyl-L-methionine-dependent methyltransferases"/>
    <property type="match status" value="1"/>
</dbReference>
<proteinExistence type="predicted"/>
<dbReference type="AlphaFoldDB" id="A0A4S4M9R3"/>
<comment type="caution">
    <text evidence="9">The sequence shown here is derived from an EMBL/GenBank/DDBJ whole genome shotgun (WGS) entry which is preliminary data.</text>
</comment>
<dbReference type="GO" id="GO:0046872">
    <property type="term" value="F:metal ion binding"/>
    <property type="evidence" value="ECO:0007669"/>
    <property type="project" value="UniProtKB-KW"/>
</dbReference>
<evidence type="ECO:0008006" key="11">
    <source>
        <dbReference type="Google" id="ProtNLM"/>
    </source>
</evidence>
<dbReference type="Proteomes" id="UP000310158">
    <property type="component" value="Unassembled WGS sequence"/>
</dbReference>
<evidence type="ECO:0000313" key="9">
    <source>
        <dbReference type="EMBL" id="THH19690.1"/>
    </source>
</evidence>
<accession>A0A4S4M9R3</accession>
<gene>
    <name evidence="9" type="ORF">EW146_g1524</name>
</gene>
<dbReference type="PANTHER" id="PTHR13184">
    <property type="entry name" value="37S RIBOSOMAL PROTEIN S22"/>
    <property type="match status" value="1"/>
</dbReference>
<evidence type="ECO:0000256" key="5">
    <source>
        <dbReference type="ARBA" id="ARBA00023014"/>
    </source>
</evidence>
<feature type="compositionally biased region" description="Polar residues" evidence="8">
    <location>
        <begin position="478"/>
        <end position="501"/>
    </location>
</feature>
<feature type="region of interest" description="Disordered" evidence="8">
    <location>
        <begin position="84"/>
        <end position="106"/>
    </location>
</feature>
<dbReference type="InterPro" id="IPR052571">
    <property type="entry name" value="Mt_RNA_Methyltransferase"/>
</dbReference>
<dbReference type="OrthoDB" id="421327at2759"/>
<keyword evidence="6" id="KW-0496">Mitochondrion</keyword>
<reference evidence="9 10" key="1">
    <citation type="submission" date="2019-02" db="EMBL/GenBank/DDBJ databases">
        <title>Genome sequencing of the rare red list fungi Bondarzewia mesenterica.</title>
        <authorList>
            <person name="Buettner E."/>
            <person name="Kellner H."/>
        </authorList>
    </citation>
    <scope>NUCLEOTIDE SEQUENCE [LARGE SCALE GENOMIC DNA]</scope>
    <source>
        <strain evidence="9 10">DSM 108281</strain>
    </source>
</reference>
<protein>
    <recommendedName>
        <fullName evidence="11">Rsm22-domain-containing protein</fullName>
    </recommendedName>
</protein>
<evidence type="ECO:0000256" key="6">
    <source>
        <dbReference type="ARBA" id="ARBA00023128"/>
    </source>
</evidence>
<evidence type="ECO:0000256" key="2">
    <source>
        <dbReference type="ARBA" id="ARBA00022723"/>
    </source>
</evidence>
<keyword evidence="5" id="KW-0411">Iron-sulfur</keyword>
<dbReference type="InterPro" id="IPR029063">
    <property type="entry name" value="SAM-dependent_MTases_sf"/>
</dbReference>
<keyword evidence="3" id="KW-0809">Transit peptide</keyword>
<evidence type="ECO:0000256" key="8">
    <source>
        <dbReference type="SAM" id="MobiDB-lite"/>
    </source>
</evidence>
<keyword evidence="2" id="KW-0479">Metal-binding</keyword>
<name>A0A4S4M9R3_9AGAM</name>
<dbReference type="PANTHER" id="PTHR13184:SF5">
    <property type="entry name" value="METHYLTRANSFERASE-LIKE PROTEIN 17, MITOCHONDRIAL"/>
    <property type="match status" value="1"/>
</dbReference>
<dbReference type="GO" id="GO:0051536">
    <property type="term" value="F:iron-sulfur cluster binding"/>
    <property type="evidence" value="ECO:0007669"/>
    <property type="project" value="UniProtKB-KW"/>
</dbReference>
<evidence type="ECO:0000256" key="3">
    <source>
        <dbReference type="ARBA" id="ARBA00022946"/>
    </source>
</evidence>
<dbReference type="PIRSF" id="PIRSF007797">
    <property type="entry name" value="RSM22"/>
    <property type="match status" value="1"/>
</dbReference>
<evidence type="ECO:0000256" key="1">
    <source>
        <dbReference type="ARBA" id="ARBA00004173"/>
    </source>
</evidence>
<evidence type="ECO:0000256" key="4">
    <source>
        <dbReference type="ARBA" id="ARBA00023004"/>
    </source>
</evidence>
<feature type="compositionally biased region" description="Acidic residues" evidence="8">
    <location>
        <begin position="84"/>
        <end position="93"/>
    </location>
</feature>
<keyword evidence="10" id="KW-1185">Reference proteome</keyword>
<dbReference type="GO" id="GO:0003735">
    <property type="term" value="F:structural constituent of ribosome"/>
    <property type="evidence" value="ECO:0007669"/>
    <property type="project" value="TreeGrafter"/>
</dbReference>
<dbReference type="GO" id="GO:0006412">
    <property type="term" value="P:translation"/>
    <property type="evidence" value="ECO:0007669"/>
    <property type="project" value="InterPro"/>
</dbReference>
<comment type="subcellular location">
    <subcellularLocation>
        <location evidence="1">Mitochondrion</location>
    </subcellularLocation>
</comment>